<dbReference type="AlphaFoldDB" id="A0A4R5FY13"/>
<evidence type="ECO:0000313" key="3">
    <source>
        <dbReference type="Proteomes" id="UP000295136"/>
    </source>
</evidence>
<feature type="compositionally biased region" description="Basic and acidic residues" evidence="1">
    <location>
        <begin position="27"/>
        <end position="36"/>
    </location>
</feature>
<name>A0A4R5FY13_9ACTN</name>
<accession>A0A4R5FY13</accession>
<organism evidence="2 3">
    <name type="scientific">Nonomuraea mesophila</name>
    <dbReference type="NCBI Taxonomy" id="2530382"/>
    <lineage>
        <taxon>Bacteria</taxon>
        <taxon>Bacillati</taxon>
        <taxon>Actinomycetota</taxon>
        <taxon>Actinomycetes</taxon>
        <taxon>Streptosporangiales</taxon>
        <taxon>Streptosporangiaceae</taxon>
        <taxon>Nonomuraea</taxon>
    </lineage>
</organism>
<sequence length="68" mass="7316">MTLANVELDPVLVYPLDPPRHWMQPPDRGDGTDRHLAAGGKLTGSGSGVKELCILGQRHPARVAACWS</sequence>
<dbReference type="Proteomes" id="UP000295136">
    <property type="component" value="Unassembled WGS sequence"/>
</dbReference>
<evidence type="ECO:0000313" key="2">
    <source>
        <dbReference type="EMBL" id="TDE60312.1"/>
    </source>
</evidence>
<protein>
    <submittedName>
        <fullName evidence="2">Uncharacterized protein</fullName>
    </submittedName>
</protein>
<gene>
    <name evidence="2" type="ORF">E1295_00240</name>
</gene>
<feature type="region of interest" description="Disordered" evidence="1">
    <location>
        <begin position="17"/>
        <end position="43"/>
    </location>
</feature>
<comment type="caution">
    <text evidence="2">The sequence shown here is derived from an EMBL/GenBank/DDBJ whole genome shotgun (WGS) entry which is preliminary data.</text>
</comment>
<evidence type="ECO:0000256" key="1">
    <source>
        <dbReference type="SAM" id="MobiDB-lite"/>
    </source>
</evidence>
<dbReference type="EMBL" id="SMLD01000001">
    <property type="protein sequence ID" value="TDE60312.1"/>
    <property type="molecule type" value="Genomic_DNA"/>
</dbReference>
<keyword evidence="3" id="KW-1185">Reference proteome</keyword>
<dbReference type="RefSeq" id="WP_132627577.1">
    <property type="nucleotide sequence ID" value="NZ_SMLD01000001.1"/>
</dbReference>
<reference evidence="2 3" key="1">
    <citation type="submission" date="2019-03" db="EMBL/GenBank/DDBJ databases">
        <title>Draft genome sequences of novel Actinobacteria.</title>
        <authorList>
            <person name="Sahin N."/>
            <person name="Ay H."/>
            <person name="Saygin H."/>
        </authorList>
    </citation>
    <scope>NUCLEOTIDE SEQUENCE [LARGE SCALE GENOMIC DNA]</scope>
    <source>
        <strain evidence="2 3">6K102</strain>
    </source>
</reference>
<proteinExistence type="predicted"/>